<sequence length="372" mass="41488">MALAHLKSCALITVGIPSKYKYVVIRKSIIFVINKIGVTHLEDLAPDKQSLVQEVIDTEGFQRVQVSCYLSWTPTLSKASDALLVQRVDANLTRNQIDAITNCIHWCCVMILSSVYPRNRQSTTRTTPIVGNLRYIELEEGGAGLYNVNLKSAYNAFTAPARILPDSSIPTLEALEREEEMLKTEGYYDEHEDMFDREDEREAAAKETQAGGTEQIENDEQGAPSTHQRAVVIAKMRGAGRKRKRDEAEDGTDVDGVDARAPRSNRQLAGLRDEAPASCTRAQQASRAALLPNLGLRGRNMLAKAGEGDRAIRVKIDAKSTTDRCHYHFGRPRWPLVFRTHCDFSFPSSTSFHGTCTMQHSALDFITRAPEY</sequence>
<dbReference type="Proteomes" id="UP001207468">
    <property type="component" value="Unassembled WGS sequence"/>
</dbReference>
<gene>
    <name evidence="1" type="ORF">F5148DRAFT_1374789</name>
</gene>
<organism evidence="1 2">
    <name type="scientific">Russula earlei</name>
    <dbReference type="NCBI Taxonomy" id="71964"/>
    <lineage>
        <taxon>Eukaryota</taxon>
        <taxon>Fungi</taxon>
        <taxon>Dikarya</taxon>
        <taxon>Basidiomycota</taxon>
        <taxon>Agaricomycotina</taxon>
        <taxon>Agaricomycetes</taxon>
        <taxon>Russulales</taxon>
        <taxon>Russulaceae</taxon>
        <taxon>Russula</taxon>
    </lineage>
</organism>
<evidence type="ECO:0000313" key="1">
    <source>
        <dbReference type="EMBL" id="KAI9509998.1"/>
    </source>
</evidence>
<evidence type="ECO:0000313" key="2">
    <source>
        <dbReference type="Proteomes" id="UP001207468"/>
    </source>
</evidence>
<reference evidence="1" key="1">
    <citation type="submission" date="2021-03" db="EMBL/GenBank/DDBJ databases">
        <title>Evolutionary priming and transition to the ectomycorrhizal habit in an iconic lineage of mushroom-forming fungi: is preadaptation a requirement?</title>
        <authorList>
            <consortium name="DOE Joint Genome Institute"/>
            <person name="Looney B.P."/>
            <person name="Miyauchi S."/>
            <person name="Morin E."/>
            <person name="Drula E."/>
            <person name="Courty P.E."/>
            <person name="Chicoki N."/>
            <person name="Fauchery L."/>
            <person name="Kohler A."/>
            <person name="Kuo A."/>
            <person name="LaButti K."/>
            <person name="Pangilinan J."/>
            <person name="Lipzen A."/>
            <person name="Riley R."/>
            <person name="Andreopoulos W."/>
            <person name="He G."/>
            <person name="Johnson J."/>
            <person name="Barry K.W."/>
            <person name="Grigoriev I.V."/>
            <person name="Nagy L."/>
            <person name="Hibbett D."/>
            <person name="Henrissat B."/>
            <person name="Matheny P.B."/>
            <person name="Labbe J."/>
            <person name="Martin A.F."/>
        </authorList>
    </citation>
    <scope>NUCLEOTIDE SEQUENCE</scope>
    <source>
        <strain evidence="1">BPL698</strain>
    </source>
</reference>
<comment type="caution">
    <text evidence="1">The sequence shown here is derived from an EMBL/GenBank/DDBJ whole genome shotgun (WGS) entry which is preliminary data.</text>
</comment>
<name>A0ACC0UEE6_9AGAM</name>
<protein>
    <submittedName>
        <fullName evidence="1">Uncharacterized protein</fullName>
    </submittedName>
</protein>
<accession>A0ACC0UEE6</accession>
<dbReference type="EMBL" id="JAGFNK010000051">
    <property type="protein sequence ID" value="KAI9509998.1"/>
    <property type="molecule type" value="Genomic_DNA"/>
</dbReference>
<keyword evidence="2" id="KW-1185">Reference proteome</keyword>
<proteinExistence type="predicted"/>